<dbReference type="AlphaFoldDB" id="A0A1N6GXB3"/>
<evidence type="ECO:0000256" key="2">
    <source>
        <dbReference type="ARBA" id="ARBA00022630"/>
    </source>
</evidence>
<dbReference type="InterPro" id="IPR045170">
    <property type="entry name" value="MTOX"/>
</dbReference>
<evidence type="ECO:0000256" key="5">
    <source>
        <dbReference type="SAM" id="SignalP"/>
    </source>
</evidence>
<feature type="domain" description="FAD dependent oxidoreductase" evidence="6">
    <location>
        <begin position="6"/>
        <end position="357"/>
    </location>
</feature>
<name>A0A1N6GXB3_9RHOB</name>
<keyword evidence="4" id="KW-0560">Oxidoreductase</keyword>
<accession>A0A1N6GXB3</accession>
<comment type="cofactor">
    <cofactor evidence="1">
        <name>FAD</name>
        <dbReference type="ChEBI" id="CHEBI:57692"/>
    </cofactor>
</comment>
<dbReference type="Pfam" id="PF01266">
    <property type="entry name" value="DAO"/>
    <property type="match status" value="1"/>
</dbReference>
<sequence length="372" mass="39152">MARRKRIAIAGRGLIGAAAARHAALAGHEVTLIGPSEPETWADHPGPFASHYDEGRITRANDSRAYYVEAAMASIARYAEIEAQSGISFFTEAGALLAGAAGYMGEVAANRTRFAVASDLLDAPALARRFPFFALPSDWTGLHEASGAGHISPRRLVAAQTEAARRAGARVIDAEVIHVAPGRLRTGHTDFEAEEIIVAAGGWTDALLGRAPTLLVRPRTVALAEIGQAEAARLAAMPSAVLDTENGAYILPPIRYPDGKLWLKIGGDWQDDRLTTQSEINAWFRAGGAAAVRDRLADQLRQFLPGLAWESLRMAPCVTSWTATGTPEIARLSAGLTLATGGNGASAKCSDELGRRATAIATGLAATEAEAS</sequence>
<dbReference type="GO" id="GO:0050660">
    <property type="term" value="F:flavin adenine dinucleotide binding"/>
    <property type="evidence" value="ECO:0007669"/>
    <property type="project" value="InterPro"/>
</dbReference>
<evidence type="ECO:0000256" key="4">
    <source>
        <dbReference type="ARBA" id="ARBA00023002"/>
    </source>
</evidence>
<gene>
    <name evidence="7" type="ORF">SAMN05444002_2878</name>
</gene>
<dbReference type="InterPro" id="IPR036188">
    <property type="entry name" value="FAD/NAD-bd_sf"/>
</dbReference>
<keyword evidence="8" id="KW-1185">Reference proteome</keyword>
<keyword evidence="2" id="KW-0285">Flavoprotein</keyword>
<evidence type="ECO:0000313" key="7">
    <source>
        <dbReference type="EMBL" id="SIO12221.1"/>
    </source>
</evidence>
<dbReference type="RefSeq" id="WP_074256846.1">
    <property type="nucleotide sequence ID" value="NZ_FSRL01000001.1"/>
</dbReference>
<evidence type="ECO:0000256" key="3">
    <source>
        <dbReference type="ARBA" id="ARBA00022827"/>
    </source>
</evidence>
<dbReference type="Proteomes" id="UP000184932">
    <property type="component" value="Unassembled WGS sequence"/>
</dbReference>
<evidence type="ECO:0000259" key="6">
    <source>
        <dbReference type="Pfam" id="PF01266"/>
    </source>
</evidence>
<dbReference type="Gene3D" id="3.30.9.10">
    <property type="entry name" value="D-Amino Acid Oxidase, subunit A, domain 2"/>
    <property type="match status" value="1"/>
</dbReference>
<dbReference type="Gene3D" id="3.50.50.60">
    <property type="entry name" value="FAD/NAD(P)-binding domain"/>
    <property type="match status" value="1"/>
</dbReference>
<proteinExistence type="predicted"/>
<dbReference type="PANTHER" id="PTHR10961:SF10">
    <property type="entry name" value="FAD DEPENDENT OXIDOREDUCTASE DOMAIN-CONTAINING PROTEIN"/>
    <property type="match status" value="1"/>
</dbReference>
<feature type="chain" id="PRO_5012071230" evidence="5">
    <location>
        <begin position="24"/>
        <end position="372"/>
    </location>
</feature>
<dbReference type="GO" id="GO:0008115">
    <property type="term" value="F:sarcosine oxidase activity"/>
    <property type="evidence" value="ECO:0007669"/>
    <property type="project" value="TreeGrafter"/>
</dbReference>
<keyword evidence="3" id="KW-0274">FAD</keyword>
<dbReference type="STRING" id="1217970.SAMN05444002_2878"/>
<protein>
    <submittedName>
        <fullName evidence="7">Sarcosine oxidase</fullName>
    </submittedName>
</protein>
<dbReference type="InterPro" id="IPR006076">
    <property type="entry name" value="FAD-dep_OxRdtase"/>
</dbReference>
<dbReference type="OrthoDB" id="9806257at2"/>
<dbReference type="SUPFAM" id="SSF51905">
    <property type="entry name" value="FAD/NAD(P)-binding domain"/>
    <property type="match status" value="1"/>
</dbReference>
<dbReference type="EMBL" id="FSRL01000001">
    <property type="protein sequence ID" value="SIO12221.1"/>
    <property type="molecule type" value="Genomic_DNA"/>
</dbReference>
<reference evidence="8" key="1">
    <citation type="submission" date="2016-11" db="EMBL/GenBank/DDBJ databases">
        <authorList>
            <person name="Varghese N."/>
            <person name="Submissions S."/>
        </authorList>
    </citation>
    <scope>NUCLEOTIDE SEQUENCE [LARGE SCALE GENOMIC DNA]</scope>
    <source>
        <strain evidence="8">DSM 29440</strain>
    </source>
</reference>
<dbReference type="PANTHER" id="PTHR10961">
    <property type="entry name" value="PEROXISOMAL SARCOSINE OXIDASE"/>
    <property type="match status" value="1"/>
</dbReference>
<evidence type="ECO:0000256" key="1">
    <source>
        <dbReference type="ARBA" id="ARBA00001974"/>
    </source>
</evidence>
<feature type="signal peptide" evidence="5">
    <location>
        <begin position="1"/>
        <end position="23"/>
    </location>
</feature>
<organism evidence="7 8">
    <name type="scientific">Vannielia litorea</name>
    <dbReference type="NCBI Taxonomy" id="1217970"/>
    <lineage>
        <taxon>Bacteria</taxon>
        <taxon>Pseudomonadati</taxon>
        <taxon>Pseudomonadota</taxon>
        <taxon>Alphaproteobacteria</taxon>
        <taxon>Rhodobacterales</taxon>
        <taxon>Paracoccaceae</taxon>
        <taxon>Vannielia</taxon>
    </lineage>
</organism>
<evidence type="ECO:0000313" key="8">
    <source>
        <dbReference type="Proteomes" id="UP000184932"/>
    </source>
</evidence>
<keyword evidence="5" id="KW-0732">Signal</keyword>